<dbReference type="EMBL" id="JAXBLV010000235">
    <property type="protein sequence ID" value="MDY3563332.1"/>
    <property type="molecule type" value="Genomic_DNA"/>
</dbReference>
<sequence length="40" mass="4473">MSEPYIALQVVMMPKDAYGHSSFGTLPNGGQYTLYSTNFR</sequence>
<name>A0ABU5F704_9BACT</name>
<dbReference type="RefSeq" id="WP_320689548.1">
    <property type="nucleotide sequence ID" value="NZ_JAXBLV010000235.1"/>
</dbReference>
<dbReference type="Proteomes" id="UP001272242">
    <property type="component" value="Unassembled WGS sequence"/>
</dbReference>
<evidence type="ECO:0000313" key="2">
    <source>
        <dbReference type="Proteomes" id="UP001272242"/>
    </source>
</evidence>
<accession>A0ABU5F704</accession>
<evidence type="ECO:0000313" key="1">
    <source>
        <dbReference type="EMBL" id="MDY3563332.1"/>
    </source>
</evidence>
<gene>
    <name evidence="1" type="ORF">R5W23_004833</name>
</gene>
<protein>
    <submittedName>
        <fullName evidence="1">Uncharacterized protein</fullName>
    </submittedName>
</protein>
<organism evidence="1 2">
    <name type="scientific">Gemmata algarum</name>
    <dbReference type="NCBI Taxonomy" id="2975278"/>
    <lineage>
        <taxon>Bacteria</taxon>
        <taxon>Pseudomonadati</taxon>
        <taxon>Planctomycetota</taxon>
        <taxon>Planctomycetia</taxon>
        <taxon>Gemmatales</taxon>
        <taxon>Gemmataceae</taxon>
        <taxon>Gemmata</taxon>
    </lineage>
</organism>
<comment type="caution">
    <text evidence="1">The sequence shown here is derived from an EMBL/GenBank/DDBJ whole genome shotgun (WGS) entry which is preliminary data.</text>
</comment>
<keyword evidence="2" id="KW-1185">Reference proteome</keyword>
<proteinExistence type="predicted"/>
<reference evidence="2" key="1">
    <citation type="journal article" date="2023" name="Mar. Drugs">
        <title>Gemmata algarum, a Novel Planctomycete Isolated from an Algal Mat, Displays Antimicrobial Activity.</title>
        <authorList>
            <person name="Kumar G."/>
            <person name="Kallscheuer N."/>
            <person name="Kashif M."/>
            <person name="Ahamad S."/>
            <person name="Jagadeeshwari U."/>
            <person name="Pannikurungottu S."/>
            <person name="Haufschild T."/>
            <person name="Kabuu M."/>
            <person name="Sasikala C."/>
            <person name="Jogler C."/>
            <person name="Ramana C."/>
        </authorList>
    </citation>
    <scope>NUCLEOTIDE SEQUENCE [LARGE SCALE GENOMIC DNA]</scope>
    <source>
        <strain evidence="2">JC673</strain>
    </source>
</reference>